<accession>A0AAE3GME0</accession>
<dbReference type="RefSeq" id="WP_308204118.1">
    <property type="nucleotide sequence ID" value="NZ_JAMTCK010000024.1"/>
</dbReference>
<dbReference type="AlphaFoldDB" id="A0AAE3GME0"/>
<dbReference type="GO" id="GO:0046306">
    <property type="term" value="P:alkanesulfonate catabolic process"/>
    <property type="evidence" value="ECO:0007669"/>
    <property type="project" value="TreeGrafter"/>
</dbReference>
<dbReference type="Gene3D" id="3.20.20.30">
    <property type="entry name" value="Luciferase-like domain"/>
    <property type="match status" value="1"/>
</dbReference>
<dbReference type="PANTHER" id="PTHR42847">
    <property type="entry name" value="ALKANESULFONATE MONOOXYGENASE"/>
    <property type="match status" value="1"/>
</dbReference>
<organism evidence="6 7">
    <name type="scientific">Goodfellowiella coeruleoviolacea</name>
    <dbReference type="NCBI Taxonomy" id="334858"/>
    <lineage>
        <taxon>Bacteria</taxon>
        <taxon>Bacillati</taxon>
        <taxon>Actinomycetota</taxon>
        <taxon>Actinomycetes</taxon>
        <taxon>Pseudonocardiales</taxon>
        <taxon>Pseudonocardiaceae</taxon>
        <taxon>Goodfellowiella</taxon>
    </lineage>
</organism>
<dbReference type="Proteomes" id="UP001206128">
    <property type="component" value="Unassembled WGS sequence"/>
</dbReference>
<dbReference type="GO" id="GO:0008726">
    <property type="term" value="F:alkanesulfonate monooxygenase activity"/>
    <property type="evidence" value="ECO:0007669"/>
    <property type="project" value="TreeGrafter"/>
</dbReference>
<dbReference type="Pfam" id="PF00296">
    <property type="entry name" value="Bac_luciferase"/>
    <property type="match status" value="1"/>
</dbReference>
<keyword evidence="4 6" id="KW-0503">Monooxygenase</keyword>
<comment type="caution">
    <text evidence="6">The sequence shown here is derived from an EMBL/GenBank/DDBJ whole genome shotgun (WGS) entry which is preliminary data.</text>
</comment>
<gene>
    <name evidence="6" type="ORF">LX83_006957</name>
</gene>
<evidence type="ECO:0000256" key="2">
    <source>
        <dbReference type="ARBA" id="ARBA00022643"/>
    </source>
</evidence>
<proteinExistence type="predicted"/>
<dbReference type="InterPro" id="IPR050172">
    <property type="entry name" value="SsuD_RutA_monooxygenase"/>
</dbReference>
<keyword evidence="1" id="KW-0285">Flavoprotein</keyword>
<keyword evidence="3" id="KW-0560">Oxidoreductase</keyword>
<dbReference type="PANTHER" id="PTHR42847:SF4">
    <property type="entry name" value="ALKANESULFONATE MONOOXYGENASE-RELATED"/>
    <property type="match status" value="1"/>
</dbReference>
<evidence type="ECO:0000256" key="4">
    <source>
        <dbReference type="ARBA" id="ARBA00023033"/>
    </source>
</evidence>
<reference evidence="6" key="1">
    <citation type="submission" date="2022-06" db="EMBL/GenBank/DDBJ databases">
        <title>Genomic Encyclopedia of Archaeal and Bacterial Type Strains, Phase II (KMG-II): from individual species to whole genera.</title>
        <authorList>
            <person name="Goeker M."/>
        </authorList>
    </citation>
    <scope>NUCLEOTIDE SEQUENCE</scope>
    <source>
        <strain evidence="6">DSM 43935</strain>
    </source>
</reference>
<dbReference type="SUPFAM" id="SSF51679">
    <property type="entry name" value="Bacterial luciferase-like"/>
    <property type="match status" value="1"/>
</dbReference>
<feature type="domain" description="Luciferase-like" evidence="5">
    <location>
        <begin position="2"/>
        <end position="215"/>
    </location>
</feature>
<evidence type="ECO:0000259" key="5">
    <source>
        <dbReference type="Pfam" id="PF00296"/>
    </source>
</evidence>
<keyword evidence="7" id="KW-1185">Reference proteome</keyword>
<evidence type="ECO:0000256" key="3">
    <source>
        <dbReference type="ARBA" id="ARBA00023002"/>
    </source>
</evidence>
<evidence type="ECO:0000256" key="1">
    <source>
        <dbReference type="ARBA" id="ARBA00022630"/>
    </source>
</evidence>
<sequence length="297" mass="32048">MRVGVVVLPETGWAEGARRWRAVEDLGFDSAWTYDHVSWRALRDKAWYSTFPTLTAAACHTSRIRLGTLVTSPNFRHPVLTAKDAIAVDDISDGRFTLGVGSGSTGAGDATVLGGPDLSPRQRADRFAEFTGLLDALLSNDVTDHEGVYFSASDARMLPGCVQRPRLPLAIAAAGRRGFDLVARYGNAWVTQGPADWSRVSSNAECAKLIAEHGARLARACERVGRDPAQLSRIFMPTPVSCPNPVTSVTAFRELAERVAEAGITELVVHWPRADGVYAAPADILERISAQALPALR</sequence>
<name>A0AAE3GME0_9PSEU</name>
<evidence type="ECO:0000313" key="7">
    <source>
        <dbReference type="Proteomes" id="UP001206128"/>
    </source>
</evidence>
<evidence type="ECO:0000313" key="6">
    <source>
        <dbReference type="EMBL" id="MCP2170069.1"/>
    </source>
</evidence>
<protein>
    <submittedName>
        <fullName evidence="6">Flavin-dependent oxidoreductase, luciferase family (Includes alkanesulfonate monooxygenase SsuD and methylene tetrahydromethanopterin reductase)</fullName>
    </submittedName>
</protein>
<dbReference type="InterPro" id="IPR011251">
    <property type="entry name" value="Luciferase-like_dom"/>
</dbReference>
<dbReference type="EMBL" id="JAMTCK010000024">
    <property type="protein sequence ID" value="MCP2170069.1"/>
    <property type="molecule type" value="Genomic_DNA"/>
</dbReference>
<dbReference type="InterPro" id="IPR036661">
    <property type="entry name" value="Luciferase-like_sf"/>
</dbReference>
<keyword evidence="2" id="KW-0288">FMN</keyword>